<evidence type="ECO:0000313" key="15">
    <source>
        <dbReference type="Proteomes" id="UP000597762"/>
    </source>
</evidence>
<dbReference type="FunFam" id="3.40.220.10:FF:000002">
    <property type="entry name" value="Core histone macro-H2A"/>
    <property type="match status" value="1"/>
</dbReference>
<keyword evidence="12" id="KW-0544">Nucleosome core</keyword>
<evidence type="ECO:0000256" key="4">
    <source>
        <dbReference type="ARBA" id="ARBA00011538"/>
    </source>
</evidence>
<comment type="caution">
    <text evidence="14">The sequence shown here is derived from an EMBL/GenBank/DDBJ whole genome shotgun (WGS) entry which is preliminary data.</text>
</comment>
<dbReference type="GO" id="GO:0003677">
    <property type="term" value="F:DNA binding"/>
    <property type="evidence" value="ECO:0007669"/>
    <property type="project" value="UniProtKB-KW"/>
</dbReference>
<evidence type="ECO:0000256" key="3">
    <source>
        <dbReference type="ARBA" id="ARBA00004286"/>
    </source>
</evidence>
<proteinExistence type="predicted"/>
<dbReference type="AlphaFoldDB" id="A0A812D2R0"/>
<keyword evidence="6" id="KW-0158">Chromosome</keyword>
<dbReference type="Pfam" id="PF01661">
    <property type="entry name" value="Macro"/>
    <property type="match status" value="1"/>
</dbReference>
<keyword evidence="15" id="KW-1185">Reference proteome</keyword>
<evidence type="ECO:0000256" key="11">
    <source>
        <dbReference type="ARBA" id="ARBA00023242"/>
    </source>
</evidence>
<dbReference type="InterPro" id="IPR002589">
    <property type="entry name" value="Macro_dom"/>
</dbReference>
<dbReference type="EMBL" id="CAHIKZ030002610">
    <property type="protein sequence ID" value="CAE1289510.1"/>
    <property type="molecule type" value="Genomic_DNA"/>
</dbReference>
<evidence type="ECO:0000259" key="13">
    <source>
        <dbReference type="PROSITE" id="PS51154"/>
    </source>
</evidence>
<evidence type="ECO:0000256" key="6">
    <source>
        <dbReference type="ARBA" id="ARBA00022454"/>
    </source>
</evidence>
<dbReference type="Pfam" id="PF00125">
    <property type="entry name" value="Histone"/>
    <property type="match status" value="1"/>
</dbReference>
<dbReference type="InterPro" id="IPR002119">
    <property type="entry name" value="Histone_H2A"/>
</dbReference>
<dbReference type="InterPro" id="IPR043472">
    <property type="entry name" value="Macro_dom-like"/>
</dbReference>
<dbReference type="Gene3D" id="3.40.220.10">
    <property type="entry name" value="Leucine Aminopeptidase, subunit E, domain 1"/>
    <property type="match status" value="1"/>
</dbReference>
<keyword evidence="7" id="KW-1017">Isopeptide bond</keyword>
<sequence>MTARGIRKKQKAVSRSAKAGVLFPVGRMQRYLKKDTHNFRISAGAPVYMAAVIEYLAAEILELSGNAARDNKKIRIIPRHILLAIANDEELHRLLRHVTIPAGGVLPKIHPELLGNKKRGAKNLQPVPLIPPPPPQAKKAKASGAKAKASNACVANHSVAKKQTKKNALILANKTSDTKAKTNKVKGSKDTRLALEKVGGKDFTEAIKDLSSKGTLDLGEATICPGHNFPARFVIFCHGPSWQTADRERVLEKTIKNCLYVADQKNLKSIAFPSVGSGRGGFPKNTAAQIILRAISSYFSTVMSSSLKQIYFVLFDKESIDVYLNELTKLD</sequence>
<evidence type="ECO:0000256" key="9">
    <source>
        <dbReference type="ARBA" id="ARBA00022853"/>
    </source>
</evidence>
<dbReference type="GO" id="GO:0005634">
    <property type="term" value="C:nucleus"/>
    <property type="evidence" value="ECO:0007669"/>
    <property type="project" value="UniProtKB-SubCell"/>
</dbReference>
<dbReference type="PRINTS" id="PR00620">
    <property type="entry name" value="HISTONEH2A"/>
</dbReference>
<dbReference type="Proteomes" id="UP000597762">
    <property type="component" value="Unassembled WGS sequence"/>
</dbReference>
<dbReference type="GO" id="GO:0000786">
    <property type="term" value="C:nucleosome"/>
    <property type="evidence" value="ECO:0007669"/>
    <property type="project" value="UniProtKB-KW"/>
</dbReference>
<organism evidence="14 15">
    <name type="scientific">Acanthosepion pharaonis</name>
    <name type="common">Pharaoh cuttlefish</name>
    <name type="synonym">Sepia pharaonis</name>
    <dbReference type="NCBI Taxonomy" id="158019"/>
    <lineage>
        <taxon>Eukaryota</taxon>
        <taxon>Metazoa</taxon>
        <taxon>Spiralia</taxon>
        <taxon>Lophotrochozoa</taxon>
        <taxon>Mollusca</taxon>
        <taxon>Cephalopoda</taxon>
        <taxon>Coleoidea</taxon>
        <taxon>Decapodiformes</taxon>
        <taxon>Sepiida</taxon>
        <taxon>Sepiina</taxon>
        <taxon>Sepiidae</taxon>
        <taxon>Acanthosepion</taxon>
    </lineage>
</organism>
<evidence type="ECO:0000256" key="5">
    <source>
        <dbReference type="ARBA" id="ARBA00017642"/>
    </source>
</evidence>
<dbReference type="GO" id="GO:0030527">
    <property type="term" value="F:structural constituent of chromatin"/>
    <property type="evidence" value="ECO:0007669"/>
    <property type="project" value="InterPro"/>
</dbReference>
<keyword evidence="9" id="KW-0156">Chromatin regulator</keyword>
<dbReference type="InterPro" id="IPR007125">
    <property type="entry name" value="H2A/H2B/H3"/>
</dbReference>
<evidence type="ECO:0000256" key="12">
    <source>
        <dbReference type="ARBA" id="ARBA00023269"/>
    </source>
</evidence>
<dbReference type="InterPro" id="IPR032454">
    <property type="entry name" value="Histone_H2A_C"/>
</dbReference>
<evidence type="ECO:0000256" key="2">
    <source>
        <dbReference type="ARBA" id="ARBA00004123"/>
    </source>
</evidence>
<dbReference type="Gene3D" id="1.10.20.10">
    <property type="entry name" value="Histone, subunit A"/>
    <property type="match status" value="1"/>
</dbReference>
<dbReference type="InterPro" id="IPR009072">
    <property type="entry name" value="Histone-fold"/>
</dbReference>
<dbReference type="PROSITE" id="PS51154">
    <property type="entry name" value="MACRO"/>
    <property type="match status" value="1"/>
</dbReference>
<dbReference type="Pfam" id="PF16211">
    <property type="entry name" value="Histone_H2A_C"/>
    <property type="match status" value="1"/>
</dbReference>
<protein>
    <recommendedName>
        <fullName evidence="5">Histone H2A</fullName>
    </recommendedName>
</protein>
<keyword evidence="11" id="KW-0539">Nucleus</keyword>
<evidence type="ECO:0000256" key="1">
    <source>
        <dbReference type="ARBA" id="ARBA00002001"/>
    </source>
</evidence>
<evidence type="ECO:0000313" key="14">
    <source>
        <dbReference type="EMBL" id="CAE1289510.1"/>
    </source>
</evidence>
<keyword evidence="8" id="KW-0832">Ubl conjugation</keyword>
<dbReference type="GO" id="GO:0006325">
    <property type="term" value="P:chromatin organization"/>
    <property type="evidence" value="ECO:0007669"/>
    <property type="project" value="UniProtKB-KW"/>
</dbReference>
<reference evidence="14" key="1">
    <citation type="submission" date="2021-01" db="EMBL/GenBank/DDBJ databases">
        <authorList>
            <person name="Li R."/>
            <person name="Bekaert M."/>
        </authorList>
    </citation>
    <scope>NUCLEOTIDE SEQUENCE</scope>
    <source>
        <strain evidence="14">Farmed</strain>
    </source>
</reference>
<evidence type="ECO:0000256" key="7">
    <source>
        <dbReference type="ARBA" id="ARBA00022499"/>
    </source>
</evidence>
<feature type="domain" description="Macro" evidence="13">
    <location>
        <begin position="47"/>
        <end position="331"/>
    </location>
</feature>
<dbReference type="SMART" id="SM00506">
    <property type="entry name" value="A1pp"/>
    <property type="match status" value="1"/>
</dbReference>
<dbReference type="SMART" id="SM00414">
    <property type="entry name" value="H2A"/>
    <property type="match status" value="1"/>
</dbReference>
<comment type="function">
    <text evidence="1">Core component of nucleosome. Nucleosomes wrap and compact DNA into chromatin, limiting DNA accessibility to the cellular machineries which require DNA as a template. Histones thereby play a central role in transcription regulation, DNA repair, DNA replication and chromosomal stability. DNA accessibility is regulated via a complex set of post-translational modifications of histones, also called histone code, and nucleosome remodeling.</text>
</comment>
<keyword evidence="10" id="KW-0238">DNA-binding</keyword>
<dbReference type="SUPFAM" id="SSF52949">
    <property type="entry name" value="Macro domain-like"/>
    <property type="match status" value="1"/>
</dbReference>
<comment type="subunit">
    <text evidence="4">The nucleosome is a histone octamer containing two molecules each of H2A, H2B, H3 and H4 assembled in one H3-H4 heterotetramer and two H2A-H2B heterodimers. The octamer wraps approximately 147 bp of DNA.</text>
</comment>
<name>A0A812D2R0_ACAPH</name>
<comment type="subcellular location">
    <subcellularLocation>
        <location evidence="3">Chromosome</location>
    </subcellularLocation>
    <subcellularLocation>
        <location evidence="2">Nucleus</location>
    </subcellularLocation>
</comment>
<dbReference type="GO" id="GO:0046982">
    <property type="term" value="F:protein heterodimerization activity"/>
    <property type="evidence" value="ECO:0007669"/>
    <property type="project" value="InterPro"/>
</dbReference>
<dbReference type="SUPFAM" id="SSF47113">
    <property type="entry name" value="Histone-fold"/>
    <property type="match status" value="1"/>
</dbReference>
<dbReference type="FunFam" id="1.10.20.10:FF:000013">
    <property type="entry name" value="Core histone macro-H2A"/>
    <property type="match status" value="1"/>
</dbReference>
<dbReference type="OrthoDB" id="9421954at2759"/>
<gene>
    <name evidence="14" type="ORF">SPHA_47692</name>
</gene>
<dbReference type="CDD" id="cd00074">
    <property type="entry name" value="HFD_H2A"/>
    <property type="match status" value="1"/>
</dbReference>
<evidence type="ECO:0000256" key="10">
    <source>
        <dbReference type="ARBA" id="ARBA00023125"/>
    </source>
</evidence>
<accession>A0A812D2R0</accession>
<evidence type="ECO:0000256" key="8">
    <source>
        <dbReference type="ARBA" id="ARBA00022843"/>
    </source>
</evidence>
<dbReference type="PANTHER" id="PTHR23430">
    <property type="entry name" value="HISTONE H2A"/>
    <property type="match status" value="1"/>
</dbReference>